<dbReference type="AlphaFoldDB" id="A0A8J2R1L9"/>
<dbReference type="Proteomes" id="UP000789524">
    <property type="component" value="Unassembled WGS sequence"/>
</dbReference>
<feature type="compositionally biased region" description="Acidic residues" evidence="1">
    <location>
        <begin position="136"/>
        <end position="146"/>
    </location>
</feature>
<reference evidence="2" key="1">
    <citation type="submission" date="2021-09" db="EMBL/GenBank/DDBJ databases">
        <authorList>
            <person name="Martin H S."/>
        </authorList>
    </citation>
    <scope>NUCLEOTIDE SEQUENCE</scope>
</reference>
<dbReference type="EMBL" id="CAKASE010000075">
    <property type="protein sequence ID" value="CAG9577069.1"/>
    <property type="molecule type" value="Genomic_DNA"/>
</dbReference>
<organism evidence="2 3">
    <name type="scientific">Danaus chrysippus</name>
    <name type="common">African queen</name>
    <dbReference type="NCBI Taxonomy" id="151541"/>
    <lineage>
        <taxon>Eukaryota</taxon>
        <taxon>Metazoa</taxon>
        <taxon>Ecdysozoa</taxon>
        <taxon>Arthropoda</taxon>
        <taxon>Hexapoda</taxon>
        <taxon>Insecta</taxon>
        <taxon>Pterygota</taxon>
        <taxon>Neoptera</taxon>
        <taxon>Endopterygota</taxon>
        <taxon>Lepidoptera</taxon>
        <taxon>Glossata</taxon>
        <taxon>Ditrysia</taxon>
        <taxon>Papilionoidea</taxon>
        <taxon>Nymphalidae</taxon>
        <taxon>Danainae</taxon>
        <taxon>Danaini</taxon>
        <taxon>Danaina</taxon>
        <taxon>Danaus</taxon>
        <taxon>Anosia</taxon>
    </lineage>
</organism>
<keyword evidence="3" id="KW-1185">Reference proteome</keyword>
<name>A0A8J2R1L9_9NEOP</name>
<protein>
    <submittedName>
        <fullName evidence="2">(African queen) hypothetical protein</fullName>
    </submittedName>
</protein>
<comment type="caution">
    <text evidence="2">The sequence shown here is derived from an EMBL/GenBank/DDBJ whole genome shotgun (WGS) entry which is preliminary data.</text>
</comment>
<evidence type="ECO:0000313" key="3">
    <source>
        <dbReference type="Proteomes" id="UP000789524"/>
    </source>
</evidence>
<accession>A0A8J2R1L9</accession>
<gene>
    <name evidence="2" type="ORF">DCHRY22_LOCUS12207</name>
</gene>
<sequence length="146" mass="15956">MLGSLGTFEYGLRAGKLHTLDYGLRVECARMFEYVLHTSRAHMLGSLGTFEYGLRAGKLHTLDYGLRVECARMFEYVLHTNETNVDELNDDEETTHADRANPTAALSRPLLDDVAETNSPTSLVAGSSGVSHEICAEDDSTSGEAV</sequence>
<proteinExistence type="predicted"/>
<evidence type="ECO:0000313" key="2">
    <source>
        <dbReference type="EMBL" id="CAG9577069.1"/>
    </source>
</evidence>
<feature type="region of interest" description="Disordered" evidence="1">
    <location>
        <begin position="85"/>
        <end position="146"/>
    </location>
</feature>
<feature type="compositionally biased region" description="Polar residues" evidence="1">
    <location>
        <begin position="116"/>
        <end position="130"/>
    </location>
</feature>
<evidence type="ECO:0000256" key="1">
    <source>
        <dbReference type="SAM" id="MobiDB-lite"/>
    </source>
</evidence>